<proteinExistence type="predicted"/>
<dbReference type="AlphaFoldDB" id="A0A8J7H550"/>
<dbReference type="EMBL" id="JAEAGR010000002">
    <property type="protein sequence ID" value="MBH1939901.1"/>
    <property type="molecule type" value="Genomic_DNA"/>
</dbReference>
<gene>
    <name evidence="1" type="ORF">I5677_03205</name>
</gene>
<protein>
    <submittedName>
        <fullName evidence="1">PD-(D/E)XK nuclease family protein</fullName>
    </submittedName>
</protein>
<evidence type="ECO:0000313" key="1">
    <source>
        <dbReference type="EMBL" id="MBH1939901.1"/>
    </source>
</evidence>
<dbReference type="Pfam" id="PF14281">
    <property type="entry name" value="PDDEXK_4"/>
    <property type="match status" value="2"/>
</dbReference>
<organism evidence="1 2">
    <name type="scientific">Mobilitalea sibirica</name>
    <dbReference type="NCBI Taxonomy" id="1462919"/>
    <lineage>
        <taxon>Bacteria</taxon>
        <taxon>Bacillati</taxon>
        <taxon>Bacillota</taxon>
        <taxon>Clostridia</taxon>
        <taxon>Lachnospirales</taxon>
        <taxon>Lachnospiraceae</taxon>
        <taxon>Mobilitalea</taxon>
    </lineage>
</organism>
<accession>A0A8J7H550</accession>
<comment type="caution">
    <text evidence="1">The sequence shown here is derived from an EMBL/GenBank/DDBJ whole genome shotgun (WGS) entry which is preliminary data.</text>
</comment>
<dbReference type="InterPro" id="IPR029470">
    <property type="entry name" value="PDDEXK_4"/>
</dbReference>
<keyword evidence="2" id="KW-1185">Reference proteome</keyword>
<evidence type="ECO:0000313" key="2">
    <source>
        <dbReference type="Proteomes" id="UP000623269"/>
    </source>
</evidence>
<sequence>MKALPYDELRALYMNFLHSQNISKATINTAYADTFYLWRKGNKDLFWNAVNATDFETEAKNALIKVLSENSNGNVNSLFSGYLSHLRRFRLFLSSDETIAPVEYKQKTTVKVKPTHMSREIIINKMYVGAYLSEGDNIGHEIINLYKADDGKNYIYLNSQGTIELSHGENRITILLVRKFASKTYKVLAKAEGVTILDFADSKLPREERYRGQVALGLTYGGISLVDLFNENLYHGSLQEEKNAYTTFVADKVIKPKNQIYITDDASVSGDNTFFIHTNKGFGKQTLREFYNENEKPDSFADLNQIIENRELWEEANTTQAISELPELQKDPYFNFLKIIRQEDNELAFSNMFAYFFDINREAFSRFAREVLHIEVQTDFTIEREKRNIDLLISDKNNAVVIENKIKSSINGIDDRHDIYSGQVQSQLKKYYQFVTSDDEYRKKTPSCFIFSPNYNRIDLSKFSCGEKYTIVYYREIYNFFVEKRSLYDGVPYFDDFINAMYKHTKDYDNELEEEMQRRFQNTIYKAKMR</sequence>
<name>A0A8J7H550_9FIRM</name>
<dbReference type="Proteomes" id="UP000623269">
    <property type="component" value="Unassembled WGS sequence"/>
</dbReference>
<reference evidence="1" key="1">
    <citation type="submission" date="2020-12" db="EMBL/GenBank/DDBJ databases">
        <title>M. sibirica DSM 26468T genome.</title>
        <authorList>
            <person name="Thieme N."/>
            <person name="Rettenmaier R."/>
            <person name="Zverlov V."/>
            <person name="Liebl W."/>
        </authorList>
    </citation>
    <scope>NUCLEOTIDE SEQUENCE</scope>
    <source>
        <strain evidence="1">DSM 26468</strain>
    </source>
</reference>